<dbReference type="EMBL" id="PYGB01000001">
    <property type="protein sequence ID" value="PSK88545.1"/>
    <property type="molecule type" value="Genomic_DNA"/>
</dbReference>
<dbReference type="EMBL" id="FWFY01000002">
    <property type="protein sequence ID" value="SLN23372.1"/>
    <property type="molecule type" value="Genomic_DNA"/>
</dbReference>
<evidence type="ECO:0000313" key="6">
    <source>
        <dbReference type="Proteomes" id="UP000240624"/>
    </source>
</evidence>
<organism evidence="4 5">
    <name type="scientific">Limimaricola soesokkakensis</name>
    <dbReference type="NCBI Taxonomy" id="1343159"/>
    <lineage>
        <taxon>Bacteria</taxon>
        <taxon>Pseudomonadati</taxon>
        <taxon>Pseudomonadota</taxon>
        <taxon>Alphaproteobacteria</taxon>
        <taxon>Rhodobacterales</taxon>
        <taxon>Paracoccaceae</taxon>
        <taxon>Limimaricola</taxon>
    </lineage>
</organism>
<dbReference type="Gene3D" id="1.20.120.20">
    <property type="entry name" value="Apolipoprotein"/>
    <property type="match status" value="1"/>
</dbReference>
<evidence type="ECO:0000256" key="1">
    <source>
        <dbReference type="SAM" id="MobiDB-lite"/>
    </source>
</evidence>
<reference evidence="3 6" key="2">
    <citation type="submission" date="2018-03" db="EMBL/GenBank/DDBJ databases">
        <title>Genomic Encyclopedia of Archaeal and Bacterial Type Strains, Phase II (KMG-II): from individual species to whole genera.</title>
        <authorList>
            <person name="Goeker M."/>
        </authorList>
    </citation>
    <scope>NUCLEOTIDE SEQUENCE [LARGE SCALE GENOMIC DNA]</scope>
    <source>
        <strain evidence="3 6">DSM 29956</strain>
    </source>
</reference>
<accession>A0A1X6YKL3</accession>
<feature type="compositionally biased region" description="Low complexity" evidence="1">
    <location>
        <begin position="182"/>
        <end position="191"/>
    </location>
</feature>
<proteinExistence type="predicted"/>
<evidence type="ECO:0000256" key="2">
    <source>
        <dbReference type="SAM" id="SignalP"/>
    </source>
</evidence>
<name>A0A1X6YKL3_9RHOB</name>
<evidence type="ECO:0000313" key="5">
    <source>
        <dbReference type="Proteomes" id="UP000193495"/>
    </source>
</evidence>
<dbReference type="Proteomes" id="UP000193495">
    <property type="component" value="Unassembled WGS sequence"/>
</dbReference>
<protein>
    <submittedName>
        <fullName evidence="4">Uncharacterized protein</fullName>
    </submittedName>
</protein>
<evidence type="ECO:0000313" key="4">
    <source>
        <dbReference type="EMBL" id="SLN23372.1"/>
    </source>
</evidence>
<reference evidence="4 5" key="1">
    <citation type="submission" date="2017-03" db="EMBL/GenBank/DDBJ databases">
        <authorList>
            <person name="Afonso C.L."/>
            <person name="Miller P.J."/>
            <person name="Scott M.A."/>
            <person name="Spackman E."/>
            <person name="Goraichik I."/>
            <person name="Dimitrov K.M."/>
            <person name="Suarez D.L."/>
            <person name="Swayne D.E."/>
        </authorList>
    </citation>
    <scope>NUCLEOTIDE SEQUENCE [LARGE SCALE GENOMIC DNA]</scope>
    <source>
        <strain evidence="4 5">CECT 8367</strain>
    </source>
</reference>
<feature type="signal peptide" evidence="2">
    <location>
        <begin position="1"/>
        <end position="23"/>
    </location>
</feature>
<keyword evidence="6" id="KW-1185">Reference proteome</keyword>
<feature type="compositionally biased region" description="Acidic residues" evidence="1">
    <location>
        <begin position="165"/>
        <end position="181"/>
    </location>
</feature>
<dbReference type="Proteomes" id="UP000240624">
    <property type="component" value="Unassembled WGS sequence"/>
</dbReference>
<feature type="chain" id="PRO_5044568128" evidence="2">
    <location>
        <begin position="24"/>
        <end position="216"/>
    </location>
</feature>
<evidence type="ECO:0000313" key="3">
    <source>
        <dbReference type="EMBL" id="PSK88545.1"/>
    </source>
</evidence>
<sequence length="216" mass="21763">MFMKSKSLVAAAALTVAASGAFAQGQEGLVNVSVDDNTVQVPVSVAANACDLDVNVLSGQFVGSDKTACEIDQETAAANGIDTGSNGGSGNGQQEGLVNLSVDGNTVQVPVGVAANVCDVDANVIAQQIKGTDESACEIDQETAAENGIDTAGLSDSDMTNATDAAEDAAENTVENAEEAAENTVEAGENALDNVEETAEDAQDDLEETVEDATDS</sequence>
<feature type="compositionally biased region" description="Acidic residues" evidence="1">
    <location>
        <begin position="194"/>
        <end position="216"/>
    </location>
</feature>
<gene>
    <name evidence="3" type="ORF">CLV79_101385</name>
    <name evidence="4" type="ORF">LOS8367_00702</name>
</gene>
<dbReference type="AlphaFoldDB" id="A0A1X6YKL3"/>
<feature type="region of interest" description="Disordered" evidence="1">
    <location>
        <begin position="147"/>
        <end position="216"/>
    </location>
</feature>
<keyword evidence="2" id="KW-0732">Signal</keyword>